<proteinExistence type="predicted"/>
<name>A0A835CDZ5_9FABA</name>
<sequence>MNARRASNSKSRATRAELRTRRPEQREKSFELEGGYCGDGNGNNASRASNSKEAIRAKRDDDLKERRAFCLTKIFYYYLN</sequence>
<gene>
    <name evidence="2" type="ORF">G2W53_007743</name>
</gene>
<dbReference type="AlphaFoldDB" id="A0A835CDZ5"/>
<feature type="compositionally biased region" description="Basic and acidic residues" evidence="1">
    <location>
        <begin position="14"/>
        <end position="31"/>
    </location>
</feature>
<reference evidence="2" key="1">
    <citation type="submission" date="2020-09" db="EMBL/GenBank/DDBJ databases">
        <title>Genome-Enabled Discovery of Anthraquinone Biosynthesis in Senna tora.</title>
        <authorList>
            <person name="Kang S.-H."/>
            <person name="Pandey R.P."/>
            <person name="Lee C.-M."/>
            <person name="Sim J.-S."/>
            <person name="Jeong J.-T."/>
            <person name="Choi B.-S."/>
            <person name="Jung M."/>
            <person name="Ginzburg D."/>
            <person name="Zhao K."/>
            <person name="Won S.Y."/>
            <person name="Oh T.-J."/>
            <person name="Yu Y."/>
            <person name="Kim N.-H."/>
            <person name="Lee O.R."/>
            <person name="Lee T.-H."/>
            <person name="Bashyal P."/>
            <person name="Kim T.-S."/>
            <person name="Lee W.-H."/>
            <person name="Kawkins C."/>
            <person name="Kim C.-K."/>
            <person name="Kim J.S."/>
            <person name="Ahn B.O."/>
            <person name="Rhee S.Y."/>
            <person name="Sohng J.K."/>
        </authorList>
    </citation>
    <scope>NUCLEOTIDE SEQUENCE</scope>
    <source>
        <tissue evidence="2">Leaf</tissue>
    </source>
</reference>
<protein>
    <submittedName>
        <fullName evidence="2">Uncharacterized protein</fullName>
    </submittedName>
</protein>
<feature type="region of interest" description="Disordered" evidence="1">
    <location>
        <begin position="1"/>
        <end position="59"/>
    </location>
</feature>
<evidence type="ECO:0000313" key="2">
    <source>
        <dbReference type="EMBL" id="KAF7839261.1"/>
    </source>
</evidence>
<feature type="compositionally biased region" description="Polar residues" evidence="1">
    <location>
        <begin position="1"/>
        <end position="11"/>
    </location>
</feature>
<dbReference type="Proteomes" id="UP000634136">
    <property type="component" value="Unassembled WGS sequence"/>
</dbReference>
<feature type="compositionally biased region" description="Low complexity" evidence="1">
    <location>
        <begin position="42"/>
        <end position="51"/>
    </location>
</feature>
<dbReference type="EMBL" id="JAAIUW010000003">
    <property type="protein sequence ID" value="KAF7839261.1"/>
    <property type="molecule type" value="Genomic_DNA"/>
</dbReference>
<comment type="caution">
    <text evidence="2">The sequence shown here is derived from an EMBL/GenBank/DDBJ whole genome shotgun (WGS) entry which is preliminary data.</text>
</comment>
<accession>A0A835CDZ5</accession>
<keyword evidence="3" id="KW-1185">Reference proteome</keyword>
<evidence type="ECO:0000313" key="3">
    <source>
        <dbReference type="Proteomes" id="UP000634136"/>
    </source>
</evidence>
<organism evidence="2 3">
    <name type="scientific">Senna tora</name>
    <dbReference type="NCBI Taxonomy" id="362788"/>
    <lineage>
        <taxon>Eukaryota</taxon>
        <taxon>Viridiplantae</taxon>
        <taxon>Streptophyta</taxon>
        <taxon>Embryophyta</taxon>
        <taxon>Tracheophyta</taxon>
        <taxon>Spermatophyta</taxon>
        <taxon>Magnoliopsida</taxon>
        <taxon>eudicotyledons</taxon>
        <taxon>Gunneridae</taxon>
        <taxon>Pentapetalae</taxon>
        <taxon>rosids</taxon>
        <taxon>fabids</taxon>
        <taxon>Fabales</taxon>
        <taxon>Fabaceae</taxon>
        <taxon>Caesalpinioideae</taxon>
        <taxon>Cassia clade</taxon>
        <taxon>Senna</taxon>
    </lineage>
</organism>
<evidence type="ECO:0000256" key="1">
    <source>
        <dbReference type="SAM" id="MobiDB-lite"/>
    </source>
</evidence>